<protein>
    <submittedName>
        <fullName evidence="1">Uncharacterized protein</fullName>
    </submittedName>
</protein>
<organism evidence="1 2">
    <name type="scientific">Gopherus agassizii</name>
    <name type="common">Agassiz's desert tortoise</name>
    <dbReference type="NCBI Taxonomy" id="38772"/>
    <lineage>
        <taxon>Eukaryota</taxon>
        <taxon>Metazoa</taxon>
        <taxon>Chordata</taxon>
        <taxon>Craniata</taxon>
        <taxon>Vertebrata</taxon>
        <taxon>Euteleostomi</taxon>
        <taxon>Archelosauria</taxon>
        <taxon>Testudinata</taxon>
        <taxon>Testudines</taxon>
        <taxon>Cryptodira</taxon>
        <taxon>Durocryptodira</taxon>
        <taxon>Testudinoidea</taxon>
        <taxon>Testudinidae</taxon>
        <taxon>Gopherus</taxon>
    </lineage>
</organism>
<reference evidence="1" key="2">
    <citation type="submission" date="2025-08" db="UniProtKB">
        <authorList>
            <consortium name="Ensembl"/>
        </authorList>
    </citation>
    <scope>IDENTIFICATION</scope>
</reference>
<sequence length="67" mass="7706">MLSQILYHSCIYVLACMCIDKFSLSGFWIFHSKYSWYNCELIFLACSSCIKSPEKSCLSNCERACSV</sequence>
<evidence type="ECO:0000313" key="2">
    <source>
        <dbReference type="Proteomes" id="UP000291020"/>
    </source>
</evidence>
<evidence type="ECO:0000313" key="1">
    <source>
        <dbReference type="Ensembl" id="ENSGAGP00000031099.1"/>
    </source>
</evidence>
<reference evidence="2" key="1">
    <citation type="journal article" date="2017" name="PLoS ONE">
        <title>The Agassiz's desert tortoise genome provides a resource for the conservation of a threatened species.</title>
        <authorList>
            <person name="Tollis M."/>
            <person name="DeNardo D.F."/>
            <person name="Cornelius J.A."/>
            <person name="Dolby G.A."/>
            <person name="Edwards T."/>
            <person name="Henen B.T."/>
            <person name="Karl A.E."/>
            <person name="Murphy R.W."/>
            <person name="Kusumi K."/>
        </authorList>
    </citation>
    <scope>NUCLEOTIDE SEQUENCE [LARGE SCALE GENOMIC DNA]</scope>
</reference>
<keyword evidence="2" id="KW-1185">Reference proteome</keyword>
<reference evidence="1" key="3">
    <citation type="submission" date="2025-09" db="UniProtKB">
        <authorList>
            <consortium name="Ensembl"/>
        </authorList>
    </citation>
    <scope>IDENTIFICATION</scope>
</reference>
<dbReference type="AlphaFoldDB" id="A0A452ISK7"/>
<proteinExistence type="predicted"/>
<accession>A0A452ISK7</accession>
<name>A0A452ISK7_9SAUR</name>
<dbReference type="Proteomes" id="UP000291020">
    <property type="component" value="Unassembled WGS sequence"/>
</dbReference>
<dbReference type="Ensembl" id="ENSGAGT00000035265.1">
    <property type="protein sequence ID" value="ENSGAGP00000031099.1"/>
    <property type="gene ID" value="ENSGAGG00000022347.1"/>
</dbReference>